<dbReference type="SMART" id="SM00356">
    <property type="entry name" value="ZnF_C3H1"/>
    <property type="match status" value="2"/>
</dbReference>
<evidence type="ECO:0000256" key="1">
    <source>
        <dbReference type="ARBA" id="ARBA00022723"/>
    </source>
</evidence>
<dbReference type="SUPFAM" id="SSF90229">
    <property type="entry name" value="CCCH zinc finger"/>
    <property type="match status" value="1"/>
</dbReference>
<evidence type="ECO:0000259" key="7">
    <source>
        <dbReference type="PROSITE" id="PS50103"/>
    </source>
</evidence>
<evidence type="ECO:0000256" key="5">
    <source>
        <dbReference type="PROSITE-ProRule" id="PRU00723"/>
    </source>
</evidence>
<dbReference type="PANTHER" id="PTHR14493:SF50">
    <property type="entry name" value="RING FINGER PROTEIN UNKEMPT"/>
    <property type="match status" value="1"/>
</dbReference>
<name>A0AAD9MJ03_PROWI</name>
<feature type="zinc finger region" description="C3H1-type" evidence="5">
    <location>
        <begin position="105"/>
        <end position="133"/>
    </location>
</feature>
<dbReference type="InterPro" id="IPR036855">
    <property type="entry name" value="Znf_CCCH_sf"/>
</dbReference>
<comment type="caution">
    <text evidence="8">The sequence shown here is derived from an EMBL/GenBank/DDBJ whole genome shotgun (WGS) entry which is preliminary data.</text>
</comment>
<dbReference type="EMBL" id="JASFZW010000001">
    <property type="protein sequence ID" value="KAK2080909.1"/>
    <property type="molecule type" value="Genomic_DNA"/>
</dbReference>
<dbReference type="InterPro" id="IPR000571">
    <property type="entry name" value="Znf_CCCH"/>
</dbReference>
<evidence type="ECO:0000313" key="8">
    <source>
        <dbReference type="EMBL" id="KAK2080909.1"/>
    </source>
</evidence>
<dbReference type="PANTHER" id="PTHR14493">
    <property type="entry name" value="UNKEMPT FAMILY MEMBER"/>
    <property type="match status" value="1"/>
</dbReference>
<dbReference type="PROSITE" id="PS50103">
    <property type="entry name" value="ZF_C3H1"/>
    <property type="match status" value="1"/>
</dbReference>
<evidence type="ECO:0000256" key="3">
    <source>
        <dbReference type="ARBA" id="ARBA00022833"/>
    </source>
</evidence>
<dbReference type="Pfam" id="PF25512">
    <property type="entry name" value="zf-CCCH_AtC3H23"/>
    <property type="match status" value="1"/>
</dbReference>
<dbReference type="InterPro" id="IPR057444">
    <property type="entry name" value="Znf-CCCH_AtC3H23-like"/>
</dbReference>
<dbReference type="AlphaFoldDB" id="A0AAD9MJ03"/>
<dbReference type="Gene3D" id="3.30.1370.210">
    <property type="match status" value="1"/>
</dbReference>
<keyword evidence="3 5" id="KW-0862">Zinc</keyword>
<reference evidence="8" key="1">
    <citation type="submission" date="2021-01" db="EMBL/GenBank/DDBJ databases">
        <authorList>
            <person name="Eckstrom K.M.E."/>
        </authorList>
    </citation>
    <scope>NUCLEOTIDE SEQUENCE</scope>
    <source>
        <strain evidence="8">UVCC 0001</strain>
    </source>
</reference>
<gene>
    <name evidence="8" type="ORF">QBZ16_000763</name>
</gene>
<dbReference type="Pfam" id="PF00642">
    <property type="entry name" value="zf-CCCH"/>
    <property type="match status" value="1"/>
</dbReference>
<keyword evidence="1 5" id="KW-0479">Metal-binding</keyword>
<keyword evidence="2 5" id="KW-0863">Zinc-finger</keyword>
<protein>
    <recommendedName>
        <fullName evidence="7">C3H1-type domain-containing protein</fullName>
    </recommendedName>
</protein>
<dbReference type="GO" id="GO:0008270">
    <property type="term" value="F:zinc ion binding"/>
    <property type="evidence" value="ECO:0007669"/>
    <property type="project" value="UniProtKB-KW"/>
</dbReference>
<evidence type="ECO:0000313" key="9">
    <source>
        <dbReference type="Proteomes" id="UP001255856"/>
    </source>
</evidence>
<evidence type="ECO:0000256" key="4">
    <source>
        <dbReference type="ARBA" id="ARBA00023125"/>
    </source>
</evidence>
<dbReference type="InterPro" id="IPR045234">
    <property type="entry name" value="Unkempt-like"/>
</dbReference>
<dbReference type="GO" id="GO:0003677">
    <property type="term" value="F:DNA binding"/>
    <property type="evidence" value="ECO:0007669"/>
    <property type="project" value="UniProtKB-KW"/>
</dbReference>
<organism evidence="8 9">
    <name type="scientific">Prototheca wickerhamii</name>
    <dbReference type="NCBI Taxonomy" id="3111"/>
    <lineage>
        <taxon>Eukaryota</taxon>
        <taxon>Viridiplantae</taxon>
        <taxon>Chlorophyta</taxon>
        <taxon>core chlorophytes</taxon>
        <taxon>Trebouxiophyceae</taxon>
        <taxon>Chlorellales</taxon>
        <taxon>Chlorellaceae</taxon>
        <taxon>Prototheca</taxon>
    </lineage>
</organism>
<feature type="compositionally biased region" description="Basic and acidic residues" evidence="6">
    <location>
        <begin position="36"/>
        <end position="46"/>
    </location>
</feature>
<feature type="region of interest" description="Disordered" evidence="6">
    <location>
        <begin position="1"/>
        <end position="59"/>
    </location>
</feature>
<sequence length="267" mass="28868">MPALPYDLYPDTPGSGGRMWEDDDGADSAPSLSEVSSERSLEHDDVSAVPGDDLDDDDPAYQTDEFRMWSMKVLPCTRMAAHDWTTCPFAHVGEKAVRRDPSCHAYTGVACPDMKRTSACPRGDKCPYSHNVFEYWLHPTRYRTQLCNDGPACARKPCFFAHSLTELRSSDVRPFVSPETVARVEREVALHGTACTSGGVGALAQGGVRSSGSSAAGDHDEVLASILAALRAERARFSGGASGTNHEIVINTLHSVLRQVAARQPAC</sequence>
<keyword evidence="4" id="KW-0238">DNA-binding</keyword>
<dbReference type="Proteomes" id="UP001255856">
    <property type="component" value="Unassembled WGS sequence"/>
</dbReference>
<proteinExistence type="predicted"/>
<evidence type="ECO:0000256" key="2">
    <source>
        <dbReference type="ARBA" id="ARBA00022771"/>
    </source>
</evidence>
<accession>A0AAD9MJ03</accession>
<evidence type="ECO:0000256" key="6">
    <source>
        <dbReference type="SAM" id="MobiDB-lite"/>
    </source>
</evidence>
<keyword evidence="9" id="KW-1185">Reference proteome</keyword>
<feature type="domain" description="C3H1-type" evidence="7">
    <location>
        <begin position="105"/>
        <end position="133"/>
    </location>
</feature>